<dbReference type="EMBL" id="JANJYI010000003">
    <property type="protein sequence ID" value="KAK2656996.1"/>
    <property type="molecule type" value="Genomic_DNA"/>
</dbReference>
<dbReference type="InterPro" id="IPR021410">
    <property type="entry name" value="FAF"/>
</dbReference>
<organism evidence="3 4">
    <name type="scientific">Dipteronia dyeriana</name>
    <dbReference type="NCBI Taxonomy" id="168575"/>
    <lineage>
        <taxon>Eukaryota</taxon>
        <taxon>Viridiplantae</taxon>
        <taxon>Streptophyta</taxon>
        <taxon>Embryophyta</taxon>
        <taxon>Tracheophyta</taxon>
        <taxon>Spermatophyta</taxon>
        <taxon>Magnoliopsida</taxon>
        <taxon>eudicotyledons</taxon>
        <taxon>Gunneridae</taxon>
        <taxon>Pentapetalae</taxon>
        <taxon>rosids</taxon>
        <taxon>malvids</taxon>
        <taxon>Sapindales</taxon>
        <taxon>Sapindaceae</taxon>
        <taxon>Hippocastanoideae</taxon>
        <taxon>Acereae</taxon>
        <taxon>Dipteronia</taxon>
    </lineage>
</organism>
<feature type="domain" description="FAF" evidence="2">
    <location>
        <begin position="99"/>
        <end position="145"/>
    </location>
</feature>
<sequence>METPKTPSENYSNSVELGLKALTICSENDHEKQHHHNSCLMTSNPFPPPISSPSYSHISDYIGTESCYDLINNYDHQDHSSYRRLKMKKKKKKTKKKIEYPPPMTSLPFVLKRNCTNDGRLILTKEKHHEYMKAHRSNGRLTLELVVPLALDDDSESSSSGFVENDNEDNILEEFVHGQTVSHPKYYSEISSSFEKEINCEGIGGHFSSVIRSSSSCFFDQQPPHQASLASSIRHV</sequence>
<dbReference type="PANTHER" id="PTHR33155">
    <property type="entry name" value="FANTASTIC FOUR-LIKE PROTEIN (DUF3049)"/>
    <property type="match status" value="1"/>
</dbReference>
<protein>
    <recommendedName>
        <fullName evidence="2">FAF domain-containing protein</fullName>
    </recommendedName>
</protein>
<dbReference type="Pfam" id="PF11250">
    <property type="entry name" value="FAF"/>
    <property type="match status" value="1"/>
</dbReference>
<evidence type="ECO:0000256" key="1">
    <source>
        <dbReference type="ARBA" id="ARBA00008690"/>
    </source>
</evidence>
<comment type="similarity">
    <text evidence="1">Belongs to the fantastic four family.</text>
</comment>
<keyword evidence="4" id="KW-1185">Reference proteome</keyword>
<dbReference type="InterPro" id="IPR046431">
    <property type="entry name" value="FAF_dom"/>
</dbReference>
<accession>A0AAE0CMW9</accession>
<evidence type="ECO:0000259" key="2">
    <source>
        <dbReference type="Pfam" id="PF11250"/>
    </source>
</evidence>
<dbReference type="PANTHER" id="PTHR33155:SF17">
    <property type="entry name" value="F2E2.18-RELATED"/>
    <property type="match status" value="1"/>
</dbReference>
<name>A0AAE0CMW9_9ROSI</name>
<dbReference type="Proteomes" id="UP001280121">
    <property type="component" value="Unassembled WGS sequence"/>
</dbReference>
<evidence type="ECO:0000313" key="3">
    <source>
        <dbReference type="EMBL" id="KAK2656996.1"/>
    </source>
</evidence>
<comment type="caution">
    <text evidence="3">The sequence shown here is derived from an EMBL/GenBank/DDBJ whole genome shotgun (WGS) entry which is preliminary data.</text>
</comment>
<proteinExistence type="inferred from homology"/>
<dbReference type="AlphaFoldDB" id="A0AAE0CMW9"/>
<evidence type="ECO:0000313" key="4">
    <source>
        <dbReference type="Proteomes" id="UP001280121"/>
    </source>
</evidence>
<gene>
    <name evidence="3" type="ORF">Ddye_010048</name>
</gene>
<reference evidence="3" key="1">
    <citation type="journal article" date="2023" name="Plant J.">
        <title>Genome sequences and population genomics provide insights into the demographic history, inbreeding, and mutation load of two 'living fossil' tree species of Dipteronia.</title>
        <authorList>
            <person name="Feng Y."/>
            <person name="Comes H.P."/>
            <person name="Chen J."/>
            <person name="Zhu S."/>
            <person name="Lu R."/>
            <person name="Zhang X."/>
            <person name="Li P."/>
            <person name="Qiu J."/>
            <person name="Olsen K.M."/>
            <person name="Qiu Y."/>
        </authorList>
    </citation>
    <scope>NUCLEOTIDE SEQUENCE</scope>
    <source>
        <strain evidence="3">KIB01</strain>
    </source>
</reference>